<sequence length="337" mass="36661">MAPLIAIEEHYISPLLDDAPGGPRSVVEKVFGPAVLEKLVDVGPARLREMAEGSVAMTVLSHLPMDLDPALCAAVNDDLRSKIARHPDRYAAFALLPLRDPAAAAGELRRAVRRLGFVGALVQNHLDDGGFFDAPRFDPLWAAAEELGVPVYLHPAYPPADESRVNFDGGGAYGPAVAAALGAWAWGWHSRTGLHFLRLFAAGVFDRFPRLRLVLGHMGEMLPFMLGRAVRFSADWPSPPRRGLREVWDANVWVTTSGMFSLAPMACLLRETRAERVLFSVDYPFSGNAEGRAFMDELRASGLVSEAEWEGIAWKNAKGLLKLDPGPGDTEQGQVAC</sequence>
<comment type="similarity">
    <text evidence="3">Belongs to the metallo-dependent hydrolases superfamily.</text>
</comment>
<dbReference type="InterPro" id="IPR032466">
    <property type="entry name" value="Metal_Hydrolase"/>
</dbReference>
<gene>
    <name evidence="5" type="ORF">LX32DRAFT_579610</name>
</gene>
<dbReference type="Gene3D" id="3.20.20.140">
    <property type="entry name" value="Metal-dependent hydrolases"/>
    <property type="match status" value="1"/>
</dbReference>
<evidence type="ECO:0000256" key="2">
    <source>
        <dbReference type="ARBA" id="ARBA00023239"/>
    </source>
</evidence>
<evidence type="ECO:0000313" key="5">
    <source>
        <dbReference type="EMBL" id="KAK2034147.1"/>
    </source>
</evidence>
<dbReference type="PANTHER" id="PTHR21240">
    <property type="entry name" value="2-AMINO-3-CARBOXYLMUCONATE-6-SEMIALDEHYDE DECARBOXYLASE"/>
    <property type="match status" value="1"/>
</dbReference>
<keyword evidence="2 3" id="KW-0456">Lyase</keyword>
<dbReference type="GO" id="GO:0016787">
    <property type="term" value="F:hydrolase activity"/>
    <property type="evidence" value="ECO:0007669"/>
    <property type="project" value="InterPro"/>
</dbReference>
<organism evidence="5 6">
    <name type="scientific">Colletotrichum zoysiae</name>
    <dbReference type="NCBI Taxonomy" id="1216348"/>
    <lineage>
        <taxon>Eukaryota</taxon>
        <taxon>Fungi</taxon>
        <taxon>Dikarya</taxon>
        <taxon>Ascomycota</taxon>
        <taxon>Pezizomycotina</taxon>
        <taxon>Sordariomycetes</taxon>
        <taxon>Hypocreomycetidae</taxon>
        <taxon>Glomerellales</taxon>
        <taxon>Glomerellaceae</taxon>
        <taxon>Colletotrichum</taxon>
        <taxon>Colletotrichum graminicola species complex</taxon>
    </lineage>
</organism>
<reference evidence="5" key="1">
    <citation type="submission" date="2021-06" db="EMBL/GenBank/DDBJ databases">
        <title>Comparative genomics, transcriptomics and evolutionary studies reveal genomic signatures of adaptation to plant cell wall in hemibiotrophic fungi.</title>
        <authorList>
            <consortium name="DOE Joint Genome Institute"/>
            <person name="Baroncelli R."/>
            <person name="Diaz J.F."/>
            <person name="Benocci T."/>
            <person name="Peng M."/>
            <person name="Battaglia E."/>
            <person name="Haridas S."/>
            <person name="Andreopoulos W."/>
            <person name="Labutti K."/>
            <person name="Pangilinan J."/>
            <person name="Floch G.L."/>
            <person name="Makela M.R."/>
            <person name="Henrissat B."/>
            <person name="Grigoriev I.V."/>
            <person name="Crouch J.A."/>
            <person name="De Vries R.P."/>
            <person name="Sukno S.A."/>
            <person name="Thon M.R."/>
        </authorList>
    </citation>
    <scope>NUCLEOTIDE SEQUENCE</scope>
    <source>
        <strain evidence="5">MAFF235873</strain>
    </source>
</reference>
<dbReference type="SUPFAM" id="SSF51556">
    <property type="entry name" value="Metallo-dependent hydrolases"/>
    <property type="match status" value="1"/>
</dbReference>
<evidence type="ECO:0000313" key="6">
    <source>
        <dbReference type="Proteomes" id="UP001232148"/>
    </source>
</evidence>
<evidence type="ECO:0000256" key="1">
    <source>
        <dbReference type="ARBA" id="ARBA00022793"/>
    </source>
</evidence>
<dbReference type="GO" id="GO:0019748">
    <property type="term" value="P:secondary metabolic process"/>
    <property type="evidence" value="ECO:0007669"/>
    <property type="project" value="TreeGrafter"/>
</dbReference>
<dbReference type="EMBL" id="MU842816">
    <property type="protein sequence ID" value="KAK2034147.1"/>
    <property type="molecule type" value="Genomic_DNA"/>
</dbReference>
<proteinExistence type="inferred from homology"/>
<name>A0AAD9HTQ0_9PEZI</name>
<dbReference type="PANTHER" id="PTHR21240:SF30">
    <property type="entry name" value="AMIDOHYDROLASE-RELATED DOMAIN-CONTAINING PROTEIN-RELATED"/>
    <property type="match status" value="1"/>
</dbReference>
<accession>A0AAD9HTQ0</accession>
<evidence type="ECO:0000259" key="4">
    <source>
        <dbReference type="Pfam" id="PF04909"/>
    </source>
</evidence>
<evidence type="ECO:0000256" key="3">
    <source>
        <dbReference type="RuleBase" id="RU366045"/>
    </source>
</evidence>
<dbReference type="GO" id="GO:0016831">
    <property type="term" value="F:carboxy-lyase activity"/>
    <property type="evidence" value="ECO:0007669"/>
    <property type="project" value="UniProtKB-KW"/>
</dbReference>
<keyword evidence="1 3" id="KW-0210">Decarboxylase</keyword>
<keyword evidence="6" id="KW-1185">Reference proteome</keyword>
<dbReference type="InterPro" id="IPR032465">
    <property type="entry name" value="ACMSD"/>
</dbReference>
<dbReference type="Proteomes" id="UP001232148">
    <property type="component" value="Unassembled WGS sequence"/>
</dbReference>
<feature type="domain" description="Amidohydrolase-related" evidence="4">
    <location>
        <begin position="50"/>
        <end position="322"/>
    </location>
</feature>
<comment type="caution">
    <text evidence="5">The sequence shown here is derived from an EMBL/GenBank/DDBJ whole genome shotgun (WGS) entry which is preliminary data.</text>
</comment>
<dbReference type="Pfam" id="PF04909">
    <property type="entry name" value="Amidohydro_2"/>
    <property type="match status" value="1"/>
</dbReference>
<dbReference type="GO" id="GO:0005829">
    <property type="term" value="C:cytosol"/>
    <property type="evidence" value="ECO:0007669"/>
    <property type="project" value="TreeGrafter"/>
</dbReference>
<dbReference type="AlphaFoldDB" id="A0AAD9HTQ0"/>
<dbReference type="InterPro" id="IPR006680">
    <property type="entry name" value="Amidohydro-rel"/>
</dbReference>
<protein>
    <submittedName>
        <fullName evidence="5">Amidohydrolase 2</fullName>
    </submittedName>
</protein>